<proteinExistence type="inferred from homology"/>
<feature type="binding site" evidence="1">
    <location>
        <position position="30"/>
    </location>
    <ligand>
        <name>S-adenosyl-L-methionine</name>
        <dbReference type="ChEBI" id="CHEBI:59789"/>
    </ligand>
</feature>
<dbReference type="AlphaFoldDB" id="A0A432WXH2"/>
<organism evidence="3 4">
    <name type="scientific">Aliidiomarina shirensis</name>
    <dbReference type="NCBI Taxonomy" id="1048642"/>
    <lineage>
        <taxon>Bacteria</taxon>
        <taxon>Pseudomonadati</taxon>
        <taxon>Pseudomonadota</taxon>
        <taxon>Gammaproteobacteria</taxon>
        <taxon>Alteromonadales</taxon>
        <taxon>Idiomarinaceae</taxon>
        <taxon>Aliidiomarina</taxon>
    </lineage>
</organism>
<protein>
    <recommendedName>
        <fullName evidence="1">tRNA 5-carboxymethoxyuridine methyltransferase</fullName>
        <ecNumber evidence="1">2.1.1.-</ecNumber>
    </recommendedName>
    <alternativeName>
        <fullName evidence="1">cmo5U methyltransferase</fullName>
    </alternativeName>
</protein>
<feature type="binding site" evidence="1">
    <location>
        <position position="127"/>
    </location>
    <ligand>
        <name>S-adenosyl-L-methionine</name>
        <dbReference type="ChEBI" id="CHEBI:59789"/>
    </ligand>
</feature>
<keyword evidence="1" id="KW-0819">tRNA processing</keyword>
<dbReference type="InterPro" id="IPR013216">
    <property type="entry name" value="Methyltransf_11"/>
</dbReference>
<accession>A0A432WXH2</accession>
<dbReference type="EMBL" id="PIPP01000001">
    <property type="protein sequence ID" value="RUO38427.1"/>
    <property type="molecule type" value="Genomic_DNA"/>
</dbReference>
<dbReference type="GO" id="GO:0097697">
    <property type="term" value="F:tRNA (5-carboxymethoxyuridine(34)-5-O)-methyltransferase activity"/>
    <property type="evidence" value="ECO:0007669"/>
    <property type="project" value="UniProtKB-UniRule"/>
</dbReference>
<dbReference type="HAMAP" id="MF_02057">
    <property type="entry name" value="tRNA_methyltr_CmoM"/>
    <property type="match status" value="1"/>
</dbReference>
<dbReference type="Gene3D" id="3.40.50.150">
    <property type="entry name" value="Vaccinia Virus protein VP39"/>
    <property type="match status" value="1"/>
</dbReference>
<evidence type="ECO:0000313" key="4">
    <source>
        <dbReference type="Proteomes" id="UP000286934"/>
    </source>
</evidence>
<comment type="caution">
    <text evidence="1">Lacks conserved residue(s) required for the propagation of feature annotation.</text>
</comment>
<gene>
    <name evidence="1" type="primary">cmoM</name>
    <name evidence="3" type="ORF">CWE13_01950</name>
</gene>
<feature type="binding site" evidence="1">
    <location>
        <begin position="59"/>
        <end position="60"/>
    </location>
    <ligand>
        <name>S-adenosyl-L-methionine</name>
        <dbReference type="ChEBI" id="CHEBI:59789"/>
    </ligand>
</feature>
<comment type="caution">
    <text evidence="3">The sequence shown here is derived from an EMBL/GenBank/DDBJ whole genome shotgun (WGS) entry which is preliminary data.</text>
</comment>
<comment type="similarity">
    <text evidence="1">Belongs to the class I-like SAM-binding methyltransferase superfamily. CmoM family.</text>
</comment>
<dbReference type="GO" id="GO:0032259">
    <property type="term" value="P:methylation"/>
    <property type="evidence" value="ECO:0007669"/>
    <property type="project" value="UniProtKB-KW"/>
</dbReference>
<evidence type="ECO:0000256" key="1">
    <source>
        <dbReference type="HAMAP-Rule" id="MF_02057"/>
    </source>
</evidence>
<dbReference type="InterPro" id="IPR029063">
    <property type="entry name" value="SAM-dependent_MTases_sf"/>
</dbReference>
<dbReference type="CDD" id="cd02440">
    <property type="entry name" value="AdoMet_MTases"/>
    <property type="match status" value="1"/>
</dbReference>
<dbReference type="Proteomes" id="UP000286934">
    <property type="component" value="Unassembled WGS sequence"/>
</dbReference>
<dbReference type="InterPro" id="IPR033664">
    <property type="entry name" value="Cmo5U_methylTrfase"/>
</dbReference>
<dbReference type="GO" id="GO:0006400">
    <property type="term" value="P:tRNA modification"/>
    <property type="evidence" value="ECO:0007669"/>
    <property type="project" value="UniProtKB-UniRule"/>
</dbReference>
<dbReference type="EC" id="2.1.1.-" evidence="1"/>
<comment type="function">
    <text evidence="1">Catalyzes the methylation of 5-carboxymethoxyuridine (cmo5U) to form 5-methoxycarbonylmethoxyuridine (mcmo5U) at position 34 in tRNAs.</text>
</comment>
<keyword evidence="1 3" id="KW-0808">Transferase</keyword>
<keyword evidence="1" id="KW-0949">S-adenosyl-L-methionine</keyword>
<feature type="binding site" evidence="1">
    <location>
        <position position="80"/>
    </location>
    <ligand>
        <name>S-adenosyl-L-methionine</name>
        <dbReference type="ChEBI" id="CHEBI:59789"/>
    </ligand>
</feature>
<evidence type="ECO:0000259" key="2">
    <source>
        <dbReference type="Pfam" id="PF08241"/>
    </source>
</evidence>
<dbReference type="SUPFAM" id="SSF53335">
    <property type="entry name" value="S-adenosyl-L-methionine-dependent methyltransferases"/>
    <property type="match status" value="1"/>
</dbReference>
<name>A0A432WXH2_9GAMM</name>
<reference evidence="4" key="1">
    <citation type="journal article" date="2018" name="Front. Microbiol.">
        <title>Genome-Based Analysis Reveals the Taxonomy and Diversity of the Family Idiomarinaceae.</title>
        <authorList>
            <person name="Liu Y."/>
            <person name="Lai Q."/>
            <person name="Shao Z."/>
        </authorList>
    </citation>
    <scope>NUCLEOTIDE SEQUENCE [LARGE SCALE GENOMIC DNA]</scope>
    <source>
        <strain evidence="4">AIS</strain>
    </source>
</reference>
<dbReference type="Pfam" id="PF08241">
    <property type="entry name" value="Methyltransf_11"/>
    <property type="match status" value="1"/>
</dbReference>
<feature type="domain" description="Methyltransferase type 11" evidence="2">
    <location>
        <begin position="57"/>
        <end position="154"/>
    </location>
</feature>
<dbReference type="GO" id="GO:0008757">
    <property type="term" value="F:S-adenosylmethionine-dependent methyltransferase activity"/>
    <property type="evidence" value="ECO:0007669"/>
    <property type="project" value="InterPro"/>
</dbReference>
<dbReference type="RefSeq" id="WP_126805648.1">
    <property type="nucleotide sequence ID" value="NZ_PIPP01000001.1"/>
</dbReference>
<sequence>MREFMVDRAFGTDVKRFDKNIYQTEKGQIREAVLSADLAFLWQPSLTLNTNVPTCIDIGGGLGQINGRFAKAGYQVTHTDIAAEMVASAEKEHRKQGIVEHYRYFQSSLQNLTDVVGDEQFDVVLCHAVLEWLADPYAALSPLIDRLKPGGWLSLMFYNVDAKRMANMIYGNFDYVNAGLQVKKKVRFSPNNPLKPESILARLGQFPVTLVTHSGVRCFHDYMRKPDHNAEQLLALELQYRNKNPYRQLGRYQHLLLRKDRT</sequence>
<keyword evidence="4" id="KW-1185">Reference proteome</keyword>
<dbReference type="OrthoDB" id="4697647at2"/>
<comment type="catalytic activity">
    <reaction evidence="1">
        <text>5-carboxymethoxyuridine(34) in tRNA + S-adenosyl-L-methionine = 5-methoxycarbonylmethoxyuridine(34) in tRNA + S-adenosyl-L-homocysteine</text>
        <dbReference type="Rhea" id="RHEA:54080"/>
        <dbReference type="Rhea" id="RHEA-COMP:13383"/>
        <dbReference type="Rhea" id="RHEA-COMP:13781"/>
        <dbReference type="ChEBI" id="CHEBI:57856"/>
        <dbReference type="ChEBI" id="CHEBI:59789"/>
        <dbReference type="ChEBI" id="CHEBI:136879"/>
        <dbReference type="ChEBI" id="CHEBI:138053"/>
    </reaction>
</comment>
<evidence type="ECO:0000313" key="3">
    <source>
        <dbReference type="EMBL" id="RUO38427.1"/>
    </source>
</evidence>
<dbReference type="PANTHER" id="PTHR43861">
    <property type="entry name" value="TRANS-ACONITATE 2-METHYLTRANSFERASE-RELATED"/>
    <property type="match status" value="1"/>
</dbReference>
<keyword evidence="1 3" id="KW-0489">Methyltransferase</keyword>